<dbReference type="PANTHER" id="PTHR37544:SF3">
    <property type="entry name" value="SPRAY"/>
    <property type="match status" value="1"/>
</dbReference>
<dbReference type="Pfam" id="PF11915">
    <property type="entry name" value="DUF3433"/>
    <property type="match status" value="2"/>
</dbReference>
<organism evidence="2 3">
    <name type="scientific">Paraphaeosphaeria sporulosa</name>
    <dbReference type="NCBI Taxonomy" id="1460663"/>
    <lineage>
        <taxon>Eukaryota</taxon>
        <taxon>Fungi</taxon>
        <taxon>Dikarya</taxon>
        <taxon>Ascomycota</taxon>
        <taxon>Pezizomycotina</taxon>
        <taxon>Dothideomycetes</taxon>
        <taxon>Pleosporomycetidae</taxon>
        <taxon>Pleosporales</taxon>
        <taxon>Massarineae</taxon>
        <taxon>Didymosphaeriaceae</taxon>
        <taxon>Paraphaeosphaeria</taxon>
    </lineage>
</organism>
<dbReference type="GeneID" id="28764436"/>
<feature type="transmembrane region" description="Helical" evidence="1">
    <location>
        <begin position="93"/>
        <end position="112"/>
    </location>
</feature>
<dbReference type="PANTHER" id="PTHR37544">
    <property type="entry name" value="SPRAY-RELATED"/>
    <property type="match status" value="1"/>
</dbReference>
<evidence type="ECO:0000256" key="1">
    <source>
        <dbReference type="SAM" id="Phobius"/>
    </source>
</evidence>
<feature type="transmembrane region" description="Helical" evidence="1">
    <location>
        <begin position="132"/>
        <end position="151"/>
    </location>
</feature>
<feature type="transmembrane region" description="Helical" evidence="1">
    <location>
        <begin position="646"/>
        <end position="668"/>
    </location>
</feature>
<keyword evidence="1" id="KW-1133">Transmembrane helix</keyword>
<dbReference type="EMBL" id="KV441553">
    <property type="protein sequence ID" value="OAG04738.1"/>
    <property type="molecule type" value="Genomic_DNA"/>
</dbReference>
<feature type="transmembrane region" description="Helical" evidence="1">
    <location>
        <begin position="44"/>
        <end position="68"/>
    </location>
</feature>
<keyword evidence="1" id="KW-0812">Transmembrane</keyword>
<dbReference type="InParanoid" id="A0A177CD89"/>
<feature type="transmembrane region" description="Helical" evidence="1">
    <location>
        <begin position="158"/>
        <end position="176"/>
    </location>
</feature>
<dbReference type="RefSeq" id="XP_018035103.1">
    <property type="nucleotide sequence ID" value="XM_018180950.1"/>
</dbReference>
<accession>A0A177CD89</accession>
<reference evidence="2 3" key="1">
    <citation type="submission" date="2016-05" db="EMBL/GenBank/DDBJ databases">
        <title>Comparative analysis of secretome profiles of manganese(II)-oxidizing ascomycete fungi.</title>
        <authorList>
            <consortium name="DOE Joint Genome Institute"/>
            <person name="Zeiner C.A."/>
            <person name="Purvine S.O."/>
            <person name="Zink E.M."/>
            <person name="Wu S."/>
            <person name="Pasa-Tolic L."/>
            <person name="Chaput D.L."/>
            <person name="Haridas S."/>
            <person name="Grigoriev I.V."/>
            <person name="Santelli C.M."/>
            <person name="Hansel C.M."/>
        </authorList>
    </citation>
    <scope>NUCLEOTIDE SEQUENCE [LARGE SCALE GENOMIC DNA]</scope>
    <source>
        <strain evidence="2 3">AP3s5-JAC2a</strain>
    </source>
</reference>
<evidence type="ECO:0000313" key="3">
    <source>
        <dbReference type="Proteomes" id="UP000077069"/>
    </source>
</evidence>
<dbReference type="AlphaFoldDB" id="A0A177CD89"/>
<proteinExistence type="predicted"/>
<feature type="transmembrane region" description="Helical" evidence="1">
    <location>
        <begin position="1153"/>
        <end position="1173"/>
    </location>
</feature>
<dbReference type="Proteomes" id="UP000077069">
    <property type="component" value="Unassembled WGS sequence"/>
</dbReference>
<feature type="transmembrane region" description="Helical" evidence="1">
    <location>
        <begin position="688"/>
        <end position="707"/>
    </location>
</feature>
<keyword evidence="1" id="KW-0472">Membrane</keyword>
<feature type="transmembrane region" description="Helical" evidence="1">
    <location>
        <begin position="521"/>
        <end position="542"/>
    </location>
</feature>
<dbReference type="OrthoDB" id="3248909at2759"/>
<dbReference type="InterPro" id="IPR021840">
    <property type="entry name" value="DUF3433"/>
</dbReference>
<dbReference type="STRING" id="1460663.A0A177CD89"/>
<gene>
    <name evidence="2" type="ORF">CC84DRAFT_1187711</name>
</gene>
<evidence type="ECO:0000313" key="2">
    <source>
        <dbReference type="EMBL" id="OAG04738.1"/>
    </source>
</evidence>
<name>A0A177CD89_9PLEO</name>
<sequence length="1256" mass="139718">MDNQGAPARSSFPNSSLHATSTFKNIFQIQRTKSNEPQRWKSPALHPATLIIAIITPLLLILTLVLLLRRSQREHGIIFAQDINALPLSRTFLYQYFPTILAVVFSIFWAWIDLEVKRLEPWHRLSNQEGALGKDSLLLAYPFGFVPLVPVRALKNRHWNVFWASLALVLVTWGLVPTQSGIFSTEHVTRTFSAKFDVSASLVPASEQPQYLATRFAQSTYGIVVLNESLPEYMTLNYTLAPFKPSSIEQDGPGDATFWTAPTVLYGLDLRCEVATKIGVSRYNNSKGCAFGSPLDGNTTMHAVPQILSNVKKFQGQYAGYFNPGMADFYLSSDCPQDQNHTFFAAFTQNKKSASDPPNNITAIFCTPEYYSQEVNATVESATKRPTKVETIGPKHQVDNSIFNSTWMEQLLNGGWTGAYLHGDGLPDNTIPNYMEKITDMNVSWESSPQPMLNLAIIVGQQTELESYLDWRVLASSYEKAYRLLFLRAMVDVLEGREYSSHKTTLGELVSNTSAVVLEPVFAYIVVGFLGILTVLAAILYYQSISTQTVLCQDPGTIASLMGLVANNYSLLADFEGLDCCTNEEIEEIVAERTYKLVERGHKTSIVELASTSASAKSPLIRSLTYKHSRSLKSVQKPVRPKEFSWWMLILLFGFFLGLAIGLALLFIKARLNGVALPSQNNFVQNLLENYIPTAIATLIEPIWVLMNRLLCLLQPIEELQDCNAKAKDSIDIDYASLPPQLVVWKALRARHLTLGAVCSMALLANLLAVAFAGLFNHQVVDIQTELHLDPPFDLKFVSIDGSIGPKGLEMSGSDFASGAYHGGNGRDQFLALESNYTRNTSLLAWTDKRFFYLPFVSPMHANGTEDSEYEAETTAFGAELDCTIFDPRSKDLFSRTGEPGSIFNSTLTGKDGSRSTCVSDYHVQASPGPTDFIGDTICQQGPSALELVLSLDTANENATQAEKEICWPSIFMGWLRTPNGTCQTSKKTTLNSQNSFFLECRPRLVRGRATIRVDNAGHLLKPAEHTFLEDNFNAATSQGIFETDPINLIAQSNKYLFMSAQTFWHNESYATDFMNHFLQLESNSNRLLDPNQQVPTLTDVEEPLGRVYASLFAAWLGANKDHLLVARTSGNSSSLTGLKITKDERLFLSTPLFAIAEGILCIYAVVACWVYFRRPGKYLARLPTSVASVIPLFAGSTAVQEMRGFSQLKRRGRLESLKQLDYRYGYGSYIGMDGRVHVGIEKAPLIRPWKRIIST</sequence>
<protein>
    <submittedName>
        <fullName evidence="2">Uncharacterized protein</fullName>
    </submittedName>
</protein>
<feature type="transmembrane region" description="Helical" evidence="1">
    <location>
        <begin position="753"/>
        <end position="776"/>
    </location>
</feature>
<keyword evidence="3" id="KW-1185">Reference proteome</keyword>